<dbReference type="InterPro" id="IPR013783">
    <property type="entry name" value="Ig-like_fold"/>
</dbReference>
<name>R7UKM7_CAPTE</name>
<evidence type="ECO:0000259" key="3">
    <source>
        <dbReference type="PROSITE" id="PS51390"/>
    </source>
</evidence>
<dbReference type="GO" id="GO:0009986">
    <property type="term" value="C:cell surface"/>
    <property type="evidence" value="ECO:0007669"/>
    <property type="project" value="TreeGrafter"/>
</dbReference>
<dbReference type="HOGENOM" id="CLU_030264_0_0_1"/>
<evidence type="ECO:0000256" key="1">
    <source>
        <dbReference type="SAM" id="MobiDB-lite"/>
    </source>
</evidence>
<feature type="domain" description="Fibronectin type-III" evidence="2">
    <location>
        <begin position="288"/>
        <end position="395"/>
    </location>
</feature>
<evidence type="ECO:0000313" key="4">
    <source>
        <dbReference type="EMBL" id="ELU04353.1"/>
    </source>
</evidence>
<dbReference type="PANTHER" id="PTHR14131">
    <property type="entry name" value="ANOSMIN"/>
    <property type="match status" value="1"/>
</dbReference>
<evidence type="ECO:0000259" key="2">
    <source>
        <dbReference type="PROSITE" id="PS50853"/>
    </source>
</evidence>
<sequence length="736" mass="81383">MLENGLVGRSPTFRLISLAFGAICRSCASRISCFAVLAFRPMQCMKPCSQPFIDVNLCREVCEAYVGNHSLASKQALRPGASDVEHWRRLSEMHCNVNKYESESCEESCDFLKRIDVERPGSCPREIATSFDDESCDVVAECESDADCEVADLKCCPRRGCSPVCRRPTHDTFAGMPPVPGVPSVREKSKGGSIELRWDSVQQTNSTSGPVLYIVDSRWNVGQEHSASLMTTWQQIAQTTGLTTTMRDATPGHWYEFRVECVNLSGSRGPSAPSQPFRLSREPEPPGPPANLTEGDTLIMEGKVAVTLKWLPPLKSHLRISRYKVLWIRKARNVDAEEEPADEHRHVLGGEQTVFQIPDLDPDTTYFVQVQAICQYGDRRLKSEKSSLYITTYPLPRAAERVSGAHHRVGQGHSSISIVAVVHPTPASVTDLAAGQAYFNNGLVKANVSWELPEVSEDEPETDKVILFWSPEVCIAAADSSSEDGLSKLMSASSYEKKFTLYDLRFDCRYKVRVQSVSRQGVTGHVTQTSFQTPSCGDIMVIGDVSPDCPTIVPMVPEEPPELQHKLVISNINNITAVVSWKAPLSDAPLTGYKVVWGFMDEDHLEKTSAFTKVLAKDEVSFSLSKLKESSTYEVRVQGKSRVGEGKISSIQFTTPVLRDPPLGPAYKQVTESSAAPSLLATAKPSSPMGAEDPASDLSVQLRSSSWIPLPCWLPWRYAFVTLIFHRCHVLWFSIT</sequence>
<reference evidence="5" key="3">
    <citation type="submission" date="2015-06" db="UniProtKB">
        <authorList>
            <consortium name="EnsemblMetazoa"/>
        </authorList>
    </citation>
    <scope>IDENTIFICATION</scope>
</reference>
<dbReference type="GO" id="GO:0005576">
    <property type="term" value="C:extracellular region"/>
    <property type="evidence" value="ECO:0007669"/>
    <property type="project" value="InterPro"/>
</dbReference>
<dbReference type="SMART" id="SM00060">
    <property type="entry name" value="FN3"/>
    <property type="match status" value="4"/>
</dbReference>
<reference evidence="6" key="1">
    <citation type="submission" date="2012-12" db="EMBL/GenBank/DDBJ databases">
        <authorList>
            <person name="Hellsten U."/>
            <person name="Grimwood J."/>
            <person name="Chapman J.A."/>
            <person name="Shapiro H."/>
            <person name="Aerts A."/>
            <person name="Otillar R.P."/>
            <person name="Terry A.Y."/>
            <person name="Boore J.L."/>
            <person name="Simakov O."/>
            <person name="Marletaz F."/>
            <person name="Cho S.-J."/>
            <person name="Edsinger-Gonzales E."/>
            <person name="Havlak P."/>
            <person name="Kuo D.-H."/>
            <person name="Larsson T."/>
            <person name="Lv J."/>
            <person name="Arendt D."/>
            <person name="Savage R."/>
            <person name="Osoegawa K."/>
            <person name="de Jong P."/>
            <person name="Lindberg D.R."/>
            <person name="Seaver E.C."/>
            <person name="Weisblat D.A."/>
            <person name="Putnam N.H."/>
            <person name="Grigoriev I.V."/>
            <person name="Rokhsar D.S."/>
        </authorList>
    </citation>
    <scope>NUCLEOTIDE SEQUENCE</scope>
    <source>
        <strain evidence="6">I ESC-2004</strain>
    </source>
</reference>
<dbReference type="EMBL" id="KB302404">
    <property type="protein sequence ID" value="ELU04353.1"/>
    <property type="molecule type" value="Genomic_DNA"/>
</dbReference>
<feature type="domain" description="WAP" evidence="3">
    <location>
        <begin position="116"/>
        <end position="169"/>
    </location>
</feature>
<dbReference type="Gene3D" id="2.60.40.10">
    <property type="entry name" value="Immunoglobulins"/>
    <property type="match status" value="3"/>
</dbReference>
<feature type="domain" description="Fibronectin type-III" evidence="2">
    <location>
        <begin position="560"/>
        <end position="660"/>
    </location>
</feature>
<gene>
    <name evidence="4" type="ORF">CAPTEDRAFT_221479</name>
</gene>
<proteinExistence type="predicted"/>
<dbReference type="STRING" id="283909.R7UKM7"/>
<dbReference type="Pfam" id="PF00041">
    <property type="entry name" value="fn3"/>
    <property type="match status" value="2"/>
</dbReference>
<protein>
    <recommendedName>
        <fullName evidence="7">Anosmin-1</fullName>
    </recommendedName>
</protein>
<dbReference type="InterPro" id="IPR003961">
    <property type="entry name" value="FN3_dom"/>
</dbReference>
<evidence type="ECO:0008006" key="7">
    <source>
        <dbReference type="Google" id="ProtNLM"/>
    </source>
</evidence>
<dbReference type="OrthoDB" id="9985779at2759"/>
<dbReference type="SUPFAM" id="SSF49265">
    <property type="entry name" value="Fibronectin type III"/>
    <property type="match status" value="2"/>
</dbReference>
<dbReference type="InterPro" id="IPR042447">
    <property type="entry name" value="Anosmin-1"/>
</dbReference>
<dbReference type="EnsemblMetazoa" id="CapteT221479">
    <property type="protein sequence ID" value="CapteP221479"/>
    <property type="gene ID" value="CapteG221479"/>
</dbReference>
<dbReference type="GO" id="GO:0030182">
    <property type="term" value="P:neuron differentiation"/>
    <property type="evidence" value="ECO:0007669"/>
    <property type="project" value="TreeGrafter"/>
</dbReference>
<feature type="domain" description="Fibronectin type-III" evidence="2">
    <location>
        <begin position="179"/>
        <end position="283"/>
    </location>
</feature>
<dbReference type="PANTHER" id="PTHR14131:SF5">
    <property type="entry name" value="ANOSMIN-1"/>
    <property type="match status" value="1"/>
</dbReference>
<keyword evidence="6" id="KW-1185">Reference proteome</keyword>
<evidence type="ECO:0000313" key="5">
    <source>
        <dbReference type="EnsemblMetazoa" id="CapteP221479"/>
    </source>
</evidence>
<dbReference type="PROSITE" id="PS51390">
    <property type="entry name" value="WAP"/>
    <property type="match status" value="1"/>
</dbReference>
<accession>R7UKM7</accession>
<dbReference type="Proteomes" id="UP000014760">
    <property type="component" value="Unassembled WGS sequence"/>
</dbReference>
<dbReference type="InterPro" id="IPR008197">
    <property type="entry name" value="WAP_dom"/>
</dbReference>
<organism evidence="4">
    <name type="scientific">Capitella teleta</name>
    <name type="common">Polychaete worm</name>
    <dbReference type="NCBI Taxonomy" id="283909"/>
    <lineage>
        <taxon>Eukaryota</taxon>
        <taxon>Metazoa</taxon>
        <taxon>Spiralia</taxon>
        <taxon>Lophotrochozoa</taxon>
        <taxon>Annelida</taxon>
        <taxon>Polychaeta</taxon>
        <taxon>Sedentaria</taxon>
        <taxon>Scolecida</taxon>
        <taxon>Capitellidae</taxon>
        <taxon>Capitella</taxon>
    </lineage>
</organism>
<feature type="region of interest" description="Disordered" evidence="1">
    <location>
        <begin position="266"/>
        <end position="295"/>
    </location>
</feature>
<reference evidence="4 6" key="2">
    <citation type="journal article" date="2013" name="Nature">
        <title>Insights into bilaterian evolution from three spiralian genomes.</title>
        <authorList>
            <person name="Simakov O."/>
            <person name="Marletaz F."/>
            <person name="Cho S.J."/>
            <person name="Edsinger-Gonzales E."/>
            <person name="Havlak P."/>
            <person name="Hellsten U."/>
            <person name="Kuo D.H."/>
            <person name="Larsson T."/>
            <person name="Lv J."/>
            <person name="Arendt D."/>
            <person name="Savage R."/>
            <person name="Osoegawa K."/>
            <person name="de Jong P."/>
            <person name="Grimwood J."/>
            <person name="Chapman J.A."/>
            <person name="Shapiro H."/>
            <person name="Aerts A."/>
            <person name="Otillar R.P."/>
            <person name="Terry A.Y."/>
            <person name="Boore J.L."/>
            <person name="Grigoriev I.V."/>
            <person name="Lindberg D.R."/>
            <person name="Seaver E.C."/>
            <person name="Weisblat D.A."/>
            <person name="Putnam N.H."/>
            <person name="Rokhsar D.S."/>
        </authorList>
    </citation>
    <scope>NUCLEOTIDE SEQUENCE</scope>
    <source>
        <strain evidence="4 6">I ESC-2004</strain>
    </source>
</reference>
<dbReference type="CDD" id="cd00063">
    <property type="entry name" value="FN3"/>
    <property type="match status" value="4"/>
</dbReference>
<evidence type="ECO:0000313" key="6">
    <source>
        <dbReference type="Proteomes" id="UP000014760"/>
    </source>
</evidence>
<dbReference type="GO" id="GO:0030414">
    <property type="term" value="F:peptidase inhibitor activity"/>
    <property type="evidence" value="ECO:0007669"/>
    <property type="project" value="InterPro"/>
</dbReference>
<dbReference type="OMA" id="FRWRMSQ"/>
<dbReference type="AlphaFoldDB" id="R7UKM7"/>
<dbReference type="EMBL" id="AMQN01008197">
    <property type="status" value="NOT_ANNOTATED_CDS"/>
    <property type="molecule type" value="Genomic_DNA"/>
</dbReference>
<dbReference type="InterPro" id="IPR036116">
    <property type="entry name" value="FN3_sf"/>
</dbReference>
<dbReference type="PROSITE" id="PS50853">
    <property type="entry name" value="FN3"/>
    <property type="match status" value="3"/>
</dbReference>